<sequence>MRSSGTRVPSRAHLRSNTRCYNSVSGNKLKPKRSSGTRVPSRAHPLSNARCYNRQFENLSARAECEFRDERRRSNTRCYHR</sequence>
<comment type="caution">
    <text evidence="2">The sequence shown here is derived from an EMBL/GenBank/DDBJ whole genome shotgun (WGS) entry which is preliminary data.</text>
</comment>
<organism evidence="2 3">
    <name type="scientific">Pleurodeles waltl</name>
    <name type="common">Iberian ribbed newt</name>
    <dbReference type="NCBI Taxonomy" id="8319"/>
    <lineage>
        <taxon>Eukaryota</taxon>
        <taxon>Metazoa</taxon>
        <taxon>Chordata</taxon>
        <taxon>Craniata</taxon>
        <taxon>Vertebrata</taxon>
        <taxon>Euteleostomi</taxon>
        <taxon>Amphibia</taxon>
        <taxon>Batrachia</taxon>
        <taxon>Caudata</taxon>
        <taxon>Salamandroidea</taxon>
        <taxon>Salamandridae</taxon>
        <taxon>Pleurodelinae</taxon>
        <taxon>Pleurodeles</taxon>
    </lineage>
</organism>
<feature type="compositionally biased region" description="Polar residues" evidence="1">
    <location>
        <begin position="17"/>
        <end position="26"/>
    </location>
</feature>
<evidence type="ECO:0000313" key="3">
    <source>
        <dbReference type="Proteomes" id="UP001066276"/>
    </source>
</evidence>
<name>A0AAV7M9J3_PLEWA</name>
<dbReference type="Proteomes" id="UP001066276">
    <property type="component" value="Chromosome 10"/>
</dbReference>
<dbReference type="EMBL" id="JANPWB010000014">
    <property type="protein sequence ID" value="KAJ1100425.1"/>
    <property type="molecule type" value="Genomic_DNA"/>
</dbReference>
<feature type="region of interest" description="Disordered" evidence="1">
    <location>
        <begin position="1"/>
        <end position="46"/>
    </location>
</feature>
<reference evidence="2" key="1">
    <citation type="journal article" date="2022" name="bioRxiv">
        <title>Sequencing and chromosome-scale assembly of the giantPleurodeles waltlgenome.</title>
        <authorList>
            <person name="Brown T."/>
            <person name="Elewa A."/>
            <person name="Iarovenko S."/>
            <person name="Subramanian E."/>
            <person name="Araus A.J."/>
            <person name="Petzold A."/>
            <person name="Susuki M."/>
            <person name="Suzuki K.-i.T."/>
            <person name="Hayashi T."/>
            <person name="Toyoda A."/>
            <person name="Oliveira C."/>
            <person name="Osipova E."/>
            <person name="Leigh N.D."/>
            <person name="Simon A."/>
            <person name="Yun M.H."/>
        </authorList>
    </citation>
    <scope>NUCLEOTIDE SEQUENCE</scope>
    <source>
        <strain evidence="2">20211129_DDA</strain>
        <tissue evidence="2">Liver</tissue>
    </source>
</reference>
<evidence type="ECO:0000313" key="2">
    <source>
        <dbReference type="EMBL" id="KAJ1100425.1"/>
    </source>
</evidence>
<evidence type="ECO:0000256" key="1">
    <source>
        <dbReference type="SAM" id="MobiDB-lite"/>
    </source>
</evidence>
<gene>
    <name evidence="2" type="ORF">NDU88_005511</name>
</gene>
<proteinExistence type="predicted"/>
<accession>A0AAV7M9J3</accession>
<protein>
    <submittedName>
        <fullName evidence="2">Uncharacterized protein</fullName>
    </submittedName>
</protein>
<dbReference type="AlphaFoldDB" id="A0AAV7M9J3"/>
<keyword evidence="3" id="KW-1185">Reference proteome</keyword>